<evidence type="ECO:0000313" key="7">
    <source>
        <dbReference type="Proteomes" id="UP000291144"/>
    </source>
</evidence>
<dbReference type="InterPro" id="IPR002068">
    <property type="entry name" value="A-crystallin/Hsp20_dom"/>
</dbReference>
<organism evidence="6 7">
    <name type="scientific">Kribbella pittospori</name>
    <dbReference type="NCBI Taxonomy" id="722689"/>
    <lineage>
        <taxon>Bacteria</taxon>
        <taxon>Bacillati</taxon>
        <taxon>Actinomycetota</taxon>
        <taxon>Actinomycetes</taxon>
        <taxon>Propionibacteriales</taxon>
        <taxon>Kribbellaceae</taxon>
        <taxon>Kribbella</taxon>
    </lineage>
</organism>
<dbReference type="Gene3D" id="2.60.40.790">
    <property type="match status" value="1"/>
</dbReference>
<evidence type="ECO:0000256" key="2">
    <source>
        <dbReference type="RuleBase" id="RU003616"/>
    </source>
</evidence>
<feature type="domain" description="SHSP" evidence="4">
    <location>
        <begin position="36"/>
        <end position="149"/>
    </location>
</feature>
<comment type="similarity">
    <text evidence="1 2">Belongs to the small heat shock protein (HSP20) family.</text>
</comment>
<dbReference type="PRINTS" id="PR00625">
    <property type="entry name" value="JDOMAIN"/>
</dbReference>
<dbReference type="Proteomes" id="UP000291144">
    <property type="component" value="Unassembled WGS sequence"/>
</dbReference>
<dbReference type="SUPFAM" id="SSF49764">
    <property type="entry name" value="HSP20-like chaperones"/>
    <property type="match status" value="1"/>
</dbReference>
<feature type="region of interest" description="Disordered" evidence="3">
    <location>
        <begin position="132"/>
        <end position="207"/>
    </location>
</feature>
<dbReference type="EMBL" id="SJKB01000015">
    <property type="protein sequence ID" value="TCC55299.1"/>
    <property type="molecule type" value="Genomic_DNA"/>
</dbReference>
<gene>
    <name evidence="6" type="ORF">E0H73_35810</name>
</gene>
<dbReference type="InterPro" id="IPR008978">
    <property type="entry name" value="HSP20-like_chaperone"/>
</dbReference>
<feature type="region of interest" description="Disordered" evidence="3">
    <location>
        <begin position="236"/>
        <end position="257"/>
    </location>
</feature>
<feature type="compositionally biased region" description="Basic and acidic residues" evidence="3">
    <location>
        <begin position="162"/>
        <end position="178"/>
    </location>
</feature>
<proteinExistence type="inferred from homology"/>
<dbReference type="Gene3D" id="1.10.287.110">
    <property type="entry name" value="DnaJ domain"/>
    <property type="match status" value="1"/>
</dbReference>
<dbReference type="AlphaFoldDB" id="A0A4R0K6Q7"/>
<feature type="region of interest" description="Disordered" evidence="3">
    <location>
        <begin position="1"/>
        <end position="23"/>
    </location>
</feature>
<evidence type="ECO:0000313" key="6">
    <source>
        <dbReference type="EMBL" id="TCC55299.1"/>
    </source>
</evidence>
<dbReference type="OrthoDB" id="9809760at2"/>
<dbReference type="InterPro" id="IPR001623">
    <property type="entry name" value="DnaJ_domain"/>
</dbReference>
<evidence type="ECO:0000256" key="3">
    <source>
        <dbReference type="SAM" id="MobiDB-lite"/>
    </source>
</evidence>
<dbReference type="InterPro" id="IPR036869">
    <property type="entry name" value="J_dom_sf"/>
</dbReference>
<keyword evidence="7" id="KW-1185">Reference proteome</keyword>
<feature type="compositionally biased region" description="Low complexity" evidence="3">
    <location>
        <begin position="9"/>
        <end position="23"/>
    </location>
</feature>
<dbReference type="PROSITE" id="PS50076">
    <property type="entry name" value="DNAJ_2"/>
    <property type="match status" value="1"/>
</dbReference>
<dbReference type="CDD" id="cd06257">
    <property type="entry name" value="DnaJ"/>
    <property type="match status" value="1"/>
</dbReference>
<dbReference type="RefSeq" id="WP_131364015.1">
    <property type="nucleotide sequence ID" value="NZ_SJKB01000015.1"/>
</dbReference>
<evidence type="ECO:0000256" key="1">
    <source>
        <dbReference type="PROSITE-ProRule" id="PRU00285"/>
    </source>
</evidence>
<feature type="domain" description="J" evidence="5">
    <location>
        <begin position="141"/>
        <end position="233"/>
    </location>
</feature>
<accession>A0A4R0K6Q7</accession>
<dbReference type="PROSITE" id="PS01031">
    <property type="entry name" value="SHSP"/>
    <property type="match status" value="1"/>
</dbReference>
<dbReference type="CDD" id="cd06464">
    <property type="entry name" value="ACD_sHsps-like"/>
    <property type="match status" value="1"/>
</dbReference>
<comment type="caution">
    <text evidence="6">The sequence shown here is derived from an EMBL/GenBank/DDBJ whole genome shotgun (WGS) entry which is preliminary data.</text>
</comment>
<protein>
    <submittedName>
        <fullName evidence="6">Hsp20 family protein</fullName>
    </submittedName>
</protein>
<reference evidence="6 7" key="1">
    <citation type="submission" date="2019-02" db="EMBL/GenBank/DDBJ databases">
        <title>Kribbella capetownensis sp. nov. and Kribbella speibonae sp. nov., isolated from soil.</title>
        <authorList>
            <person name="Curtis S.M."/>
            <person name="Norton I."/>
            <person name="Everest G.J."/>
            <person name="Meyers P.R."/>
        </authorList>
    </citation>
    <scope>NUCLEOTIDE SEQUENCE [LARGE SCALE GENOMIC DNA]</scope>
    <source>
        <strain evidence="6 7">NRRL B-24813</strain>
    </source>
</reference>
<sequence length="280" mass="30208">MSRSWLHDSITSRSTSSASNAGISARKQSSLLLRIAAPPGGEPPPGVDVEETADELEVDLPGAAAPGVIMEWNDRHLIVHGRIPARTHTGPLRRHTRRTGPIHHTIELPAPVQGDKITATLTNGVLTIHAPKAHPRPLSTSLTPTLPMDRCHERTAAGPVRDPGRDRRASDDDLDHAFRGLVRQLHPDTRTPDPDNDAGNKSGNDADRRLQDLLNAYATLRDPIRRAAYDRTLAQAVAPSAPSPQPRGSQAVPIRVGPAIRVSPVRWEPPAAGGRHDGTR</sequence>
<dbReference type="SUPFAM" id="SSF46565">
    <property type="entry name" value="Chaperone J-domain"/>
    <property type="match status" value="1"/>
</dbReference>
<name>A0A4R0K6Q7_9ACTN</name>
<dbReference type="Pfam" id="PF00226">
    <property type="entry name" value="DnaJ"/>
    <property type="match status" value="1"/>
</dbReference>
<dbReference type="Pfam" id="PF00011">
    <property type="entry name" value="HSP20"/>
    <property type="match status" value="1"/>
</dbReference>
<evidence type="ECO:0000259" key="5">
    <source>
        <dbReference type="PROSITE" id="PS50076"/>
    </source>
</evidence>
<evidence type="ECO:0000259" key="4">
    <source>
        <dbReference type="PROSITE" id="PS01031"/>
    </source>
</evidence>